<dbReference type="GO" id="GO:0003700">
    <property type="term" value="F:DNA-binding transcription factor activity"/>
    <property type="evidence" value="ECO:0007669"/>
    <property type="project" value="TreeGrafter"/>
</dbReference>
<accession>A0A918KE30</accession>
<gene>
    <name evidence="5" type="ORF">GCM10007392_29900</name>
</gene>
<comment type="caution">
    <text evidence="5">The sequence shown here is derived from an EMBL/GenBank/DDBJ whole genome shotgun (WGS) entry which is preliminary data.</text>
</comment>
<dbReference type="InterPro" id="IPR010982">
    <property type="entry name" value="Lambda_DNA-bd_dom_sf"/>
</dbReference>
<dbReference type="GO" id="GO:0000976">
    <property type="term" value="F:transcription cis-regulatory region binding"/>
    <property type="evidence" value="ECO:0007669"/>
    <property type="project" value="TreeGrafter"/>
</dbReference>
<dbReference type="Pfam" id="PF13377">
    <property type="entry name" value="Peripla_BP_3"/>
    <property type="match status" value="1"/>
</dbReference>
<dbReference type="SUPFAM" id="SSF53822">
    <property type="entry name" value="Periplasmic binding protein-like I"/>
    <property type="match status" value="1"/>
</dbReference>
<feature type="domain" description="HTH lacI-type" evidence="4">
    <location>
        <begin position="4"/>
        <end position="58"/>
    </location>
</feature>
<name>A0A918KE30_9GAMM</name>
<sequence length="318" mass="35022">MDRKTIREAARRANVSVASISRALNNKPGLGEATRARILDVCAELGYSPSVAARQLKEGRTATVGLSMGMHDWQVNPYVSIMFEHLTKHLHRRGLMPVLYHHSEMETLIAETASAILLGIEEDDSRIAQLHEAKVPFVAVGKRHDGFWVCPDDERGGILAAEHLVELGCRALACVEIDHPNKGTHLRAEGFHRTLAKHGLEGGTCRVPDSTTPTLTSYRTLRAEYSERPFPFDGLFCETDEIAYGVRTALTDLGYRVPEDVKLVGYDDLPVFSDGITTIRQDISGIAEAATDLLVKAQQGAKTQTRITPVTLVRRESA</sequence>
<dbReference type="InterPro" id="IPR000843">
    <property type="entry name" value="HTH_LacI"/>
</dbReference>
<dbReference type="PROSITE" id="PS50932">
    <property type="entry name" value="HTH_LACI_2"/>
    <property type="match status" value="1"/>
</dbReference>
<dbReference type="AlphaFoldDB" id="A0A918KE30"/>
<keyword evidence="6" id="KW-1185">Reference proteome</keyword>
<reference evidence="5" key="2">
    <citation type="submission" date="2020-09" db="EMBL/GenBank/DDBJ databases">
        <authorList>
            <person name="Sun Q."/>
            <person name="Kim S."/>
        </authorList>
    </citation>
    <scope>NUCLEOTIDE SEQUENCE</scope>
    <source>
        <strain evidence="5">KCTC 22169</strain>
    </source>
</reference>
<reference evidence="5" key="1">
    <citation type="journal article" date="2014" name="Int. J. Syst. Evol. Microbiol.">
        <title>Complete genome sequence of Corynebacterium casei LMG S-19264T (=DSM 44701T), isolated from a smear-ripened cheese.</title>
        <authorList>
            <consortium name="US DOE Joint Genome Institute (JGI-PGF)"/>
            <person name="Walter F."/>
            <person name="Albersmeier A."/>
            <person name="Kalinowski J."/>
            <person name="Ruckert C."/>
        </authorList>
    </citation>
    <scope>NUCLEOTIDE SEQUENCE</scope>
    <source>
        <strain evidence="5">KCTC 22169</strain>
    </source>
</reference>
<dbReference type="SUPFAM" id="SSF47413">
    <property type="entry name" value="lambda repressor-like DNA-binding domains"/>
    <property type="match status" value="1"/>
</dbReference>
<keyword evidence="2" id="KW-0238">DNA-binding</keyword>
<dbReference type="PANTHER" id="PTHR30146:SF109">
    <property type="entry name" value="HTH-TYPE TRANSCRIPTIONAL REGULATOR GALS"/>
    <property type="match status" value="1"/>
</dbReference>
<evidence type="ECO:0000259" key="4">
    <source>
        <dbReference type="PROSITE" id="PS50932"/>
    </source>
</evidence>
<protein>
    <submittedName>
        <fullName evidence="5">LacI family transcriptional regulator</fullName>
    </submittedName>
</protein>
<dbReference type="InterPro" id="IPR028082">
    <property type="entry name" value="Peripla_BP_I"/>
</dbReference>
<dbReference type="EMBL" id="BMXR01000007">
    <property type="protein sequence ID" value="GGX59933.1"/>
    <property type="molecule type" value="Genomic_DNA"/>
</dbReference>
<dbReference type="Gene3D" id="1.10.260.40">
    <property type="entry name" value="lambda repressor-like DNA-binding domains"/>
    <property type="match status" value="1"/>
</dbReference>
<organism evidence="5 6">
    <name type="scientific">Saccharospirillum salsuginis</name>
    <dbReference type="NCBI Taxonomy" id="418750"/>
    <lineage>
        <taxon>Bacteria</taxon>
        <taxon>Pseudomonadati</taxon>
        <taxon>Pseudomonadota</taxon>
        <taxon>Gammaproteobacteria</taxon>
        <taxon>Oceanospirillales</taxon>
        <taxon>Saccharospirillaceae</taxon>
        <taxon>Saccharospirillum</taxon>
    </lineage>
</organism>
<evidence type="ECO:0000256" key="1">
    <source>
        <dbReference type="ARBA" id="ARBA00023015"/>
    </source>
</evidence>
<keyword evidence="3" id="KW-0804">Transcription</keyword>
<keyword evidence="1" id="KW-0805">Transcription regulation</keyword>
<dbReference type="CDD" id="cd01392">
    <property type="entry name" value="HTH_LacI"/>
    <property type="match status" value="1"/>
</dbReference>
<evidence type="ECO:0000313" key="5">
    <source>
        <dbReference type="EMBL" id="GGX59933.1"/>
    </source>
</evidence>
<evidence type="ECO:0000256" key="2">
    <source>
        <dbReference type="ARBA" id="ARBA00023125"/>
    </source>
</evidence>
<evidence type="ECO:0000313" key="6">
    <source>
        <dbReference type="Proteomes" id="UP000626148"/>
    </source>
</evidence>
<dbReference type="SMART" id="SM00354">
    <property type="entry name" value="HTH_LACI"/>
    <property type="match status" value="1"/>
</dbReference>
<dbReference type="Gene3D" id="3.40.50.2300">
    <property type="match status" value="2"/>
</dbReference>
<proteinExistence type="predicted"/>
<dbReference type="Pfam" id="PF00356">
    <property type="entry name" value="LacI"/>
    <property type="match status" value="1"/>
</dbReference>
<dbReference type="Proteomes" id="UP000626148">
    <property type="component" value="Unassembled WGS sequence"/>
</dbReference>
<evidence type="ECO:0000256" key="3">
    <source>
        <dbReference type="ARBA" id="ARBA00023163"/>
    </source>
</evidence>
<dbReference type="RefSeq" id="WP_189610090.1">
    <property type="nucleotide sequence ID" value="NZ_BMXR01000007.1"/>
</dbReference>
<dbReference type="PANTHER" id="PTHR30146">
    <property type="entry name" value="LACI-RELATED TRANSCRIPTIONAL REPRESSOR"/>
    <property type="match status" value="1"/>
</dbReference>
<dbReference type="InterPro" id="IPR046335">
    <property type="entry name" value="LacI/GalR-like_sensor"/>
</dbReference>